<organismHost>
    <name type="scientific">Potamochoerus larvatus</name>
    <name type="common">Bushpig</name>
    <dbReference type="NCBI Taxonomy" id="273792"/>
</organismHost>
<keyword evidence="1" id="KW-1133">Transmembrane helix</keyword>
<name>A0A6G7KUH8_ASF</name>
<feature type="transmembrane region" description="Helical" evidence="1">
    <location>
        <begin position="278"/>
        <end position="300"/>
    </location>
</feature>
<feature type="transmembrane region" description="Helical" evidence="1">
    <location>
        <begin position="355"/>
        <end position="374"/>
    </location>
</feature>
<protein>
    <submittedName>
        <fullName evidence="2">PK421R</fullName>
    </submittedName>
</protein>
<keyword evidence="1" id="KW-0812">Transmembrane</keyword>
<organismHost>
    <name type="scientific">Ornithodoros moubata</name>
    <name type="common">Soft tick</name>
    <name type="synonym">Argasid tick</name>
    <dbReference type="NCBI Taxonomy" id="6938"/>
</organismHost>
<organismHost>
    <name type="scientific">Phacochoerus africanus</name>
    <name type="common">Warthog</name>
    <dbReference type="NCBI Taxonomy" id="41426"/>
</organismHost>
<organismHost>
    <name type="scientific">Phacochoerus aethiopicus</name>
    <name type="common">Warthog</name>
    <dbReference type="NCBI Taxonomy" id="85517"/>
</organismHost>
<keyword evidence="1" id="KW-0472">Membrane</keyword>
<accession>A0A6G7KUH8</accession>
<evidence type="ECO:0000256" key="1">
    <source>
        <dbReference type="SAM" id="Phobius"/>
    </source>
</evidence>
<organismHost>
    <name type="scientific">Sus scrofa</name>
    <name type="common">Pig</name>
    <dbReference type="NCBI Taxonomy" id="9823"/>
</organismHost>
<dbReference type="EMBL" id="MN641877">
    <property type="protein sequence ID" value="QII88910.1"/>
    <property type="molecule type" value="Genomic_DNA"/>
</dbReference>
<evidence type="ECO:0000313" key="2">
    <source>
        <dbReference type="EMBL" id="QII88910.1"/>
    </source>
</evidence>
<organism evidence="2">
    <name type="scientific">African swine fever virus</name>
    <name type="common">ASFV</name>
    <dbReference type="NCBI Taxonomy" id="10497"/>
    <lineage>
        <taxon>Viruses</taxon>
        <taxon>Varidnaviria</taxon>
        <taxon>Bamfordvirae</taxon>
        <taxon>Nucleocytoviricota</taxon>
        <taxon>Pokkesviricetes</taxon>
        <taxon>Asfuvirales</taxon>
        <taxon>Asfarviridae</taxon>
        <taxon>Asfivirus</taxon>
        <taxon>Asfivirus haemorrhagiae</taxon>
    </lineage>
</organism>
<reference evidence="2" key="1">
    <citation type="submission" date="2019-11" db="EMBL/GenBank/DDBJ databases">
        <authorList>
            <person name="Ndlovu S.S."/>
            <person name="Carulei O."/>
        </authorList>
    </citation>
    <scope>NUCLEOTIDE SEQUENCE [LARGE SCALE GENOMIC DNA]</scope>
    <source>
        <strain evidence="2">RSA_2_2004</strain>
    </source>
</reference>
<gene>
    <name evidence="2" type="primary">K421R</name>
</gene>
<organismHost>
    <name type="scientific">Ornithodoros</name>
    <name type="common">relapsing fever ticks</name>
    <dbReference type="NCBI Taxonomy" id="6937"/>
</organismHost>
<proteinExistence type="predicted"/>
<sequence length="419" mass="50240">MLLLSELLQPQRPFTCKKIRIATRTCYQPLQTLFTNTNASYQGKAPTYSFYKKIFIFTNFTPTMWRSTARLWRPCFTNLFRNTSLVTQYSSPRFPTIGMCLSYISENLCAYMPFRQLYNTYRFPFYPSIAPAHSPSKNCFVYDLYCSYYKYIPSSVSPTLSRNGLRCSTTKKACGRYFYNSFRKDWKCRAGRRRRRKSMQVSLQKYYYKWFLPVSESLLGVTYKKTCTTMYSRIQIVYSLLRAYIFMQKKISSSNFVFQMDCRSKYVSTIRSCLQIRSYDVCLFILLLLLLLFSHIYYYICTTREAMCYCLQIRYTRLLAAFYYEHPSCKRDFCWYRSGCLCLLRSKRKRTPKKYYNFLYINMQCLCILLGPAWRPFFPQAVQDIYATMYTLSRSYSGHNSNYKEYRLFIPESRMQNHV</sequence>